<dbReference type="PANTHER" id="PTHR44591:SF3">
    <property type="entry name" value="RESPONSE REGULATORY DOMAIN-CONTAINING PROTEIN"/>
    <property type="match status" value="1"/>
</dbReference>
<sequence length="133" mass="15298">MEREHYTILCVEDNSMNMTLMHHIFKKIPYVTLWEAVSAEEALDMVYKEQPDIILTDIQLPGMDGYEFLNILKSDHRNCNIPVIAVSSFAMESDIARGHEAGFSEYITKPIKLKSFLLVIDTVIGQLIKQTEY</sequence>
<evidence type="ECO:0000313" key="4">
    <source>
        <dbReference type="EMBL" id="GAF06272.1"/>
    </source>
</evidence>
<dbReference type="Pfam" id="PF00072">
    <property type="entry name" value="Response_reg"/>
    <property type="match status" value="1"/>
</dbReference>
<dbReference type="PROSITE" id="PS50110">
    <property type="entry name" value="RESPONSE_REGULATORY"/>
    <property type="match status" value="1"/>
</dbReference>
<dbReference type="Proteomes" id="UP000019364">
    <property type="component" value="Unassembled WGS sequence"/>
</dbReference>
<dbReference type="PANTHER" id="PTHR44591">
    <property type="entry name" value="STRESS RESPONSE REGULATOR PROTEIN 1"/>
    <property type="match status" value="1"/>
</dbReference>
<organism evidence="4 5">
    <name type="scientific">Paenibacillus pini JCM 16418</name>
    <dbReference type="NCBI Taxonomy" id="1236976"/>
    <lineage>
        <taxon>Bacteria</taxon>
        <taxon>Bacillati</taxon>
        <taxon>Bacillota</taxon>
        <taxon>Bacilli</taxon>
        <taxon>Bacillales</taxon>
        <taxon>Paenibacillaceae</taxon>
        <taxon>Paenibacillus</taxon>
    </lineage>
</organism>
<dbReference type="AlphaFoldDB" id="W7YCU0"/>
<evidence type="ECO:0000259" key="3">
    <source>
        <dbReference type="PROSITE" id="PS50110"/>
    </source>
</evidence>
<dbReference type="GO" id="GO:0000160">
    <property type="term" value="P:phosphorelay signal transduction system"/>
    <property type="evidence" value="ECO:0007669"/>
    <property type="project" value="InterPro"/>
</dbReference>
<name>W7YCU0_9BACL</name>
<protein>
    <recommendedName>
        <fullName evidence="3">Response regulatory domain-containing protein</fullName>
    </recommendedName>
</protein>
<feature type="domain" description="Response regulatory" evidence="3">
    <location>
        <begin position="7"/>
        <end position="124"/>
    </location>
</feature>
<proteinExistence type="predicted"/>
<dbReference type="InterPro" id="IPR011006">
    <property type="entry name" value="CheY-like_superfamily"/>
</dbReference>
<keyword evidence="1 2" id="KW-0597">Phosphoprotein</keyword>
<feature type="modified residue" description="4-aspartylphosphate" evidence="2">
    <location>
        <position position="57"/>
    </location>
</feature>
<dbReference type="eggNOG" id="COG0745">
    <property type="taxonomic scope" value="Bacteria"/>
</dbReference>
<dbReference type="EMBL" id="BAVZ01000001">
    <property type="protein sequence ID" value="GAF06272.1"/>
    <property type="molecule type" value="Genomic_DNA"/>
</dbReference>
<dbReference type="STRING" id="1236976.JCM16418_222"/>
<dbReference type="InterPro" id="IPR050595">
    <property type="entry name" value="Bact_response_regulator"/>
</dbReference>
<dbReference type="Gene3D" id="3.40.50.2300">
    <property type="match status" value="1"/>
</dbReference>
<dbReference type="InterPro" id="IPR001789">
    <property type="entry name" value="Sig_transdc_resp-reg_receiver"/>
</dbReference>
<dbReference type="RefSeq" id="WP_036645270.1">
    <property type="nucleotide sequence ID" value="NZ_BAVZ01000001.1"/>
</dbReference>
<evidence type="ECO:0000313" key="5">
    <source>
        <dbReference type="Proteomes" id="UP000019364"/>
    </source>
</evidence>
<dbReference type="SUPFAM" id="SSF52172">
    <property type="entry name" value="CheY-like"/>
    <property type="match status" value="1"/>
</dbReference>
<dbReference type="SMART" id="SM00448">
    <property type="entry name" value="REC"/>
    <property type="match status" value="1"/>
</dbReference>
<reference evidence="4 5" key="1">
    <citation type="journal article" date="2014" name="Genome Announc.">
        <title>Draft Genome Sequence of Paenibacillus pini JCM 16418T, Isolated from the Rhizosphere of Pine Tree.</title>
        <authorList>
            <person name="Yuki M."/>
            <person name="Oshima K."/>
            <person name="Suda W."/>
            <person name="Oshida Y."/>
            <person name="Kitamura K."/>
            <person name="Iida Y."/>
            <person name="Hattori M."/>
            <person name="Ohkuma M."/>
        </authorList>
    </citation>
    <scope>NUCLEOTIDE SEQUENCE [LARGE SCALE GENOMIC DNA]</scope>
    <source>
        <strain evidence="4 5">JCM 16418</strain>
    </source>
</reference>
<accession>W7YCU0</accession>
<comment type="caution">
    <text evidence="4">The sequence shown here is derived from an EMBL/GenBank/DDBJ whole genome shotgun (WGS) entry which is preliminary data.</text>
</comment>
<evidence type="ECO:0000256" key="1">
    <source>
        <dbReference type="ARBA" id="ARBA00022553"/>
    </source>
</evidence>
<keyword evidence="5" id="KW-1185">Reference proteome</keyword>
<gene>
    <name evidence="4" type="ORF">JCM16418_222</name>
</gene>
<evidence type="ECO:0000256" key="2">
    <source>
        <dbReference type="PROSITE-ProRule" id="PRU00169"/>
    </source>
</evidence>